<dbReference type="InterPro" id="IPR050556">
    <property type="entry name" value="Type_II_TA_system_RNase"/>
</dbReference>
<dbReference type="AlphaFoldDB" id="A0AA35QZ87"/>
<comment type="cofactor">
    <cofactor evidence="1">
        <name>Mg(2+)</name>
        <dbReference type="ChEBI" id="CHEBI:18420"/>
    </cofactor>
</comment>
<evidence type="ECO:0000256" key="4">
    <source>
        <dbReference type="ARBA" id="ARBA00022723"/>
    </source>
</evidence>
<keyword evidence="6" id="KW-0460">Magnesium</keyword>
<evidence type="ECO:0000256" key="5">
    <source>
        <dbReference type="ARBA" id="ARBA00022801"/>
    </source>
</evidence>
<keyword evidence="2" id="KW-1277">Toxin-antitoxin system</keyword>
<gene>
    <name evidence="9" type="ORF">GBAR_LOCUS2303</name>
</gene>
<dbReference type="SUPFAM" id="SSF88723">
    <property type="entry name" value="PIN domain-like"/>
    <property type="match status" value="1"/>
</dbReference>
<evidence type="ECO:0000256" key="6">
    <source>
        <dbReference type="ARBA" id="ARBA00022842"/>
    </source>
</evidence>
<dbReference type="Gene3D" id="3.40.50.1010">
    <property type="entry name" value="5'-nuclease"/>
    <property type="match status" value="1"/>
</dbReference>
<sequence length="123" mass="13678">MQHLRVQARVGPIIEAGEAAMCAIIDLEVLYSTRNQDEHARTRARRELAYRRVALTEAIFRRAIDVQGMLAGRGRHRLPIPDLIIAAAAEAAGMTVLHYDADFDAISAVTSQPMEWVVRRGSL</sequence>
<evidence type="ECO:0000313" key="10">
    <source>
        <dbReference type="Proteomes" id="UP001174909"/>
    </source>
</evidence>
<dbReference type="Pfam" id="PF01850">
    <property type="entry name" value="PIN"/>
    <property type="match status" value="1"/>
</dbReference>
<keyword evidence="5" id="KW-0378">Hydrolase</keyword>
<name>A0AA35QZ87_GEOBA</name>
<evidence type="ECO:0000313" key="9">
    <source>
        <dbReference type="EMBL" id="CAI7997990.1"/>
    </source>
</evidence>
<dbReference type="InterPro" id="IPR022907">
    <property type="entry name" value="VapC_family"/>
</dbReference>
<evidence type="ECO:0000256" key="7">
    <source>
        <dbReference type="ARBA" id="ARBA00038093"/>
    </source>
</evidence>
<dbReference type="PANTHER" id="PTHR33653:SF1">
    <property type="entry name" value="RIBONUCLEASE VAPC2"/>
    <property type="match status" value="1"/>
</dbReference>
<dbReference type="HAMAP" id="MF_00265">
    <property type="entry name" value="VapC_Nob1"/>
    <property type="match status" value="1"/>
</dbReference>
<keyword evidence="4" id="KW-0479">Metal-binding</keyword>
<dbReference type="PANTHER" id="PTHR33653">
    <property type="entry name" value="RIBONUCLEASE VAPC2"/>
    <property type="match status" value="1"/>
</dbReference>
<evidence type="ECO:0000256" key="2">
    <source>
        <dbReference type="ARBA" id="ARBA00022649"/>
    </source>
</evidence>
<dbReference type="Proteomes" id="UP001174909">
    <property type="component" value="Unassembled WGS sequence"/>
</dbReference>
<accession>A0AA35QZ87</accession>
<dbReference type="GO" id="GO:0046872">
    <property type="term" value="F:metal ion binding"/>
    <property type="evidence" value="ECO:0007669"/>
    <property type="project" value="UniProtKB-KW"/>
</dbReference>
<organism evidence="9 10">
    <name type="scientific">Geodia barretti</name>
    <name type="common">Barrett's horny sponge</name>
    <dbReference type="NCBI Taxonomy" id="519541"/>
    <lineage>
        <taxon>Eukaryota</taxon>
        <taxon>Metazoa</taxon>
        <taxon>Porifera</taxon>
        <taxon>Demospongiae</taxon>
        <taxon>Heteroscleromorpha</taxon>
        <taxon>Tetractinellida</taxon>
        <taxon>Astrophorina</taxon>
        <taxon>Geodiidae</taxon>
        <taxon>Geodia</taxon>
    </lineage>
</organism>
<reference evidence="9" key="1">
    <citation type="submission" date="2023-03" db="EMBL/GenBank/DDBJ databases">
        <authorList>
            <person name="Steffen K."/>
            <person name="Cardenas P."/>
        </authorList>
    </citation>
    <scope>NUCLEOTIDE SEQUENCE</scope>
</reference>
<dbReference type="GO" id="GO:0016787">
    <property type="term" value="F:hydrolase activity"/>
    <property type="evidence" value="ECO:0007669"/>
    <property type="project" value="UniProtKB-KW"/>
</dbReference>
<evidence type="ECO:0000256" key="3">
    <source>
        <dbReference type="ARBA" id="ARBA00022722"/>
    </source>
</evidence>
<keyword evidence="3" id="KW-0540">Nuclease</keyword>
<evidence type="ECO:0000256" key="1">
    <source>
        <dbReference type="ARBA" id="ARBA00001946"/>
    </source>
</evidence>
<dbReference type="EMBL" id="CASHTH010000339">
    <property type="protein sequence ID" value="CAI7997990.1"/>
    <property type="molecule type" value="Genomic_DNA"/>
</dbReference>
<protein>
    <submittedName>
        <fullName evidence="9">Ribonuclease VapC51</fullName>
    </submittedName>
</protein>
<feature type="domain" description="PIN" evidence="8">
    <location>
        <begin position="12"/>
        <end position="107"/>
    </location>
</feature>
<dbReference type="InterPro" id="IPR002716">
    <property type="entry name" value="PIN_dom"/>
</dbReference>
<keyword evidence="10" id="KW-1185">Reference proteome</keyword>
<comment type="caution">
    <text evidence="9">The sequence shown here is derived from an EMBL/GenBank/DDBJ whole genome shotgun (WGS) entry which is preliminary data.</text>
</comment>
<dbReference type="InterPro" id="IPR029060">
    <property type="entry name" value="PIN-like_dom_sf"/>
</dbReference>
<proteinExistence type="inferred from homology"/>
<comment type="similarity">
    <text evidence="7">Belongs to the PINc/VapC protein family.</text>
</comment>
<evidence type="ECO:0000259" key="8">
    <source>
        <dbReference type="Pfam" id="PF01850"/>
    </source>
</evidence>
<dbReference type="GO" id="GO:0004540">
    <property type="term" value="F:RNA nuclease activity"/>
    <property type="evidence" value="ECO:0007669"/>
    <property type="project" value="InterPro"/>
</dbReference>